<dbReference type="OrthoDB" id="7785433at2759"/>
<dbReference type="EMBL" id="WJQU01000001">
    <property type="protein sequence ID" value="KAJ6645352.1"/>
    <property type="molecule type" value="Genomic_DNA"/>
</dbReference>
<accession>A0A9Q0S4Q4</accession>
<proteinExistence type="predicted"/>
<comment type="caution">
    <text evidence="1">The sequence shown here is derived from an EMBL/GenBank/DDBJ whole genome shotgun (WGS) entry which is preliminary data.</text>
</comment>
<keyword evidence="2" id="KW-1185">Reference proteome</keyword>
<sequence>MIKKPILSDQEKKRTLSAKKKQKVVLKNLLVQPFERFWPELTAEDVQEFVETFRTLYTSISCNGSNSFTNGDQVRNHTSDNFSGKVTLGLRSSIRCVSTGNRIALFISSNIRPKYVVDQIITMTLTKNAKSKVFCVPDLDAALSKVLGFSCQCLVIPDRQNEMWNWISEKSKQFPLPNCFEERHAIKAKGMDVKYNQTTSVCANESEAVDVSKIYLRKENSNERVFVPSGTTLTKSGNDFIALGDFNLKFDPIRSKNQMISKTQTAEQRSDSKREKKFLMNKKKPKESNQQFHIKKVNYLPLKVNRVQPNL</sequence>
<organism evidence="1 2">
    <name type="scientific">Pseudolycoriella hygida</name>
    <dbReference type="NCBI Taxonomy" id="35572"/>
    <lineage>
        <taxon>Eukaryota</taxon>
        <taxon>Metazoa</taxon>
        <taxon>Ecdysozoa</taxon>
        <taxon>Arthropoda</taxon>
        <taxon>Hexapoda</taxon>
        <taxon>Insecta</taxon>
        <taxon>Pterygota</taxon>
        <taxon>Neoptera</taxon>
        <taxon>Endopterygota</taxon>
        <taxon>Diptera</taxon>
        <taxon>Nematocera</taxon>
        <taxon>Sciaroidea</taxon>
        <taxon>Sciaridae</taxon>
        <taxon>Pseudolycoriella</taxon>
    </lineage>
</organism>
<name>A0A9Q0S4Q4_9DIPT</name>
<protein>
    <submittedName>
        <fullName evidence="1">Uncharacterized protein</fullName>
    </submittedName>
</protein>
<evidence type="ECO:0000313" key="1">
    <source>
        <dbReference type="EMBL" id="KAJ6645352.1"/>
    </source>
</evidence>
<evidence type="ECO:0000313" key="2">
    <source>
        <dbReference type="Proteomes" id="UP001151699"/>
    </source>
</evidence>
<feature type="non-terminal residue" evidence="1">
    <location>
        <position position="1"/>
    </location>
</feature>
<gene>
    <name evidence="1" type="ORF">Bhyg_00557</name>
</gene>
<dbReference type="Proteomes" id="UP001151699">
    <property type="component" value="Chromosome A"/>
</dbReference>
<dbReference type="AlphaFoldDB" id="A0A9Q0S4Q4"/>
<reference evidence="1" key="1">
    <citation type="submission" date="2022-07" db="EMBL/GenBank/DDBJ databases">
        <authorList>
            <person name="Trinca V."/>
            <person name="Uliana J.V.C."/>
            <person name="Torres T.T."/>
            <person name="Ward R.J."/>
            <person name="Monesi N."/>
        </authorList>
    </citation>
    <scope>NUCLEOTIDE SEQUENCE</scope>
    <source>
        <strain evidence="1">HSMRA1968</strain>
        <tissue evidence="1">Whole embryos</tissue>
    </source>
</reference>